<keyword evidence="3 4" id="KW-0663">Pyridoxal phosphate</keyword>
<dbReference type="SUPFAM" id="SSF53383">
    <property type="entry name" value="PLP-dependent transferases"/>
    <property type="match status" value="1"/>
</dbReference>
<dbReference type="Proteomes" id="UP001165498">
    <property type="component" value="Unassembled WGS sequence"/>
</dbReference>
<reference evidence="5" key="1">
    <citation type="submission" date="2022-07" db="EMBL/GenBank/DDBJ databases">
        <title>Tahibacter sp., a new gammaproteobacterium isolated from the silt sample collected at pig farm.</title>
        <authorList>
            <person name="Chen H."/>
        </authorList>
    </citation>
    <scope>NUCLEOTIDE SEQUENCE</scope>
    <source>
        <strain evidence="5">P2K</strain>
    </source>
</reference>
<evidence type="ECO:0000313" key="5">
    <source>
        <dbReference type="EMBL" id="MCQ4165460.1"/>
    </source>
</evidence>
<gene>
    <name evidence="5" type="ORF">NM961_12140</name>
</gene>
<keyword evidence="5" id="KW-0808">Transferase</keyword>
<sequence>MASALVRVGLRENNTPVAVRGQGVYVFDNTGKRYLDGSGGALIVTIGHGVAEIGEAVAAQMKKLSYVFRAHFSNEPAEELAQMLVSEMPVGFSRVLFTSSGSEAVEAAIKAARQYHHERGDHGRHKIISRLDSYHGVTLGAMSATGMHAMKDAGSWRPLQIPVRHINTVRCDDCPFHLKYPSCQTFCATELERAIIEEGPGSVAAFIAEPSRGEEPPPDYWPTIREICDRYGVLLIADEVACGLWRTGRAYCVDHWNIVPDLLTFGKATASGYAPLAGLAMSDKVLDALVNGSGVFLHGHTHSANPMSCAAGLAVQRHVRANGLDRGVAGRGEILDQALRRVVAKHEICVATSGLGLLRQLALRPPRGTNLTIASLVLEALSMRFGLISQYWKAGDRVGFQLAPPYIISDSQILELEERLDRIIPAFAGWLAANRTS</sequence>
<dbReference type="PANTHER" id="PTHR43094:SF1">
    <property type="entry name" value="AMINOTRANSFERASE CLASS-III"/>
    <property type="match status" value="1"/>
</dbReference>
<dbReference type="RefSeq" id="WP_255914649.1">
    <property type="nucleotide sequence ID" value="NZ_JANFQO010000010.1"/>
</dbReference>
<dbReference type="PROSITE" id="PS00600">
    <property type="entry name" value="AA_TRANSFER_CLASS_3"/>
    <property type="match status" value="1"/>
</dbReference>
<proteinExistence type="inferred from homology"/>
<keyword evidence="6" id="KW-1185">Reference proteome</keyword>
<evidence type="ECO:0000256" key="2">
    <source>
        <dbReference type="ARBA" id="ARBA00008954"/>
    </source>
</evidence>
<evidence type="ECO:0000256" key="1">
    <source>
        <dbReference type="ARBA" id="ARBA00001933"/>
    </source>
</evidence>
<comment type="caution">
    <text evidence="5">The sequence shown here is derived from an EMBL/GenBank/DDBJ whole genome shotgun (WGS) entry which is preliminary data.</text>
</comment>
<keyword evidence="5" id="KW-0032">Aminotransferase</keyword>
<dbReference type="CDD" id="cd00610">
    <property type="entry name" value="OAT_like"/>
    <property type="match status" value="1"/>
</dbReference>
<dbReference type="Pfam" id="PF00202">
    <property type="entry name" value="Aminotran_3"/>
    <property type="match status" value="1"/>
</dbReference>
<dbReference type="InterPro" id="IPR015422">
    <property type="entry name" value="PyrdxlP-dep_Trfase_small"/>
</dbReference>
<evidence type="ECO:0000313" key="6">
    <source>
        <dbReference type="Proteomes" id="UP001165498"/>
    </source>
</evidence>
<dbReference type="GO" id="GO:0008483">
    <property type="term" value="F:transaminase activity"/>
    <property type="evidence" value="ECO:0007669"/>
    <property type="project" value="UniProtKB-KW"/>
</dbReference>
<accession>A0ABT1QT41</accession>
<dbReference type="Gene3D" id="3.40.640.10">
    <property type="entry name" value="Type I PLP-dependent aspartate aminotransferase-like (Major domain)"/>
    <property type="match status" value="1"/>
</dbReference>
<dbReference type="InterPro" id="IPR015421">
    <property type="entry name" value="PyrdxlP-dep_Trfase_major"/>
</dbReference>
<evidence type="ECO:0000256" key="4">
    <source>
        <dbReference type="RuleBase" id="RU003560"/>
    </source>
</evidence>
<evidence type="ECO:0000256" key="3">
    <source>
        <dbReference type="ARBA" id="ARBA00022898"/>
    </source>
</evidence>
<dbReference type="InterPro" id="IPR005814">
    <property type="entry name" value="Aminotrans_3"/>
</dbReference>
<protein>
    <submittedName>
        <fullName evidence="5">Aminotransferase class III-fold pyridoxal phosphate-dependent enzyme</fullName>
    </submittedName>
</protein>
<dbReference type="Gene3D" id="3.90.1150.10">
    <property type="entry name" value="Aspartate Aminotransferase, domain 1"/>
    <property type="match status" value="1"/>
</dbReference>
<comment type="cofactor">
    <cofactor evidence="1">
        <name>pyridoxal 5'-phosphate</name>
        <dbReference type="ChEBI" id="CHEBI:597326"/>
    </cofactor>
</comment>
<name>A0ABT1QT41_9GAMM</name>
<dbReference type="InterPro" id="IPR049704">
    <property type="entry name" value="Aminotrans_3_PPA_site"/>
</dbReference>
<organism evidence="5 6">
    <name type="scientific">Tahibacter harae</name>
    <dbReference type="NCBI Taxonomy" id="2963937"/>
    <lineage>
        <taxon>Bacteria</taxon>
        <taxon>Pseudomonadati</taxon>
        <taxon>Pseudomonadota</taxon>
        <taxon>Gammaproteobacteria</taxon>
        <taxon>Lysobacterales</taxon>
        <taxon>Rhodanobacteraceae</taxon>
        <taxon>Tahibacter</taxon>
    </lineage>
</organism>
<dbReference type="EMBL" id="JANFQO010000010">
    <property type="protein sequence ID" value="MCQ4165460.1"/>
    <property type="molecule type" value="Genomic_DNA"/>
</dbReference>
<dbReference type="InterPro" id="IPR015424">
    <property type="entry name" value="PyrdxlP-dep_Trfase"/>
</dbReference>
<comment type="similarity">
    <text evidence="2 4">Belongs to the class-III pyridoxal-phosphate-dependent aminotransferase family.</text>
</comment>
<dbReference type="PANTHER" id="PTHR43094">
    <property type="entry name" value="AMINOTRANSFERASE"/>
    <property type="match status" value="1"/>
</dbReference>